<evidence type="ECO:0000313" key="1">
    <source>
        <dbReference type="EMBL" id="KOC60078.1"/>
    </source>
</evidence>
<dbReference type="Proteomes" id="UP000053825">
    <property type="component" value="Unassembled WGS sequence"/>
</dbReference>
<sequence>KKQKFRGNQYSDEQCSIFASTSAAKLQKSGDRGFDVHSDPTMNYCIVQFALVFFCSLQIMLNCKQCNNDVVFTKYGQRGLQFKLGVKCLCEERYVNSYPMIGTGYEIVKDLVITRLAMHAPTLLYRLALMDLGQGLNFATYYRIIDSISTAVKTVFESERCLGSNTQNNNESFNSSVWNTAPKRIFCGKTILEIAAHTAACIFNEGFDPILKIMELMGITIGPDAVRFVETRNKERIRIAKRRAAAPKRPRREE</sequence>
<dbReference type="EMBL" id="KQ414857">
    <property type="protein sequence ID" value="KOC60078.1"/>
    <property type="molecule type" value="Genomic_DNA"/>
</dbReference>
<protein>
    <submittedName>
        <fullName evidence="1">Uncharacterized protein</fullName>
    </submittedName>
</protein>
<organism evidence="1 2">
    <name type="scientific">Habropoda laboriosa</name>
    <dbReference type="NCBI Taxonomy" id="597456"/>
    <lineage>
        <taxon>Eukaryota</taxon>
        <taxon>Metazoa</taxon>
        <taxon>Ecdysozoa</taxon>
        <taxon>Arthropoda</taxon>
        <taxon>Hexapoda</taxon>
        <taxon>Insecta</taxon>
        <taxon>Pterygota</taxon>
        <taxon>Neoptera</taxon>
        <taxon>Endopterygota</taxon>
        <taxon>Hymenoptera</taxon>
        <taxon>Apocrita</taxon>
        <taxon>Aculeata</taxon>
        <taxon>Apoidea</taxon>
        <taxon>Anthophila</taxon>
        <taxon>Apidae</taxon>
        <taxon>Habropoda</taxon>
    </lineage>
</organism>
<keyword evidence="2" id="KW-1185">Reference proteome</keyword>
<gene>
    <name evidence="1" type="ORF">WH47_09449</name>
</gene>
<name>A0A0L7QN82_9HYME</name>
<accession>A0A0L7QN82</accession>
<dbReference type="OrthoDB" id="10060618at2759"/>
<dbReference type="AlphaFoldDB" id="A0A0L7QN82"/>
<evidence type="ECO:0000313" key="2">
    <source>
        <dbReference type="Proteomes" id="UP000053825"/>
    </source>
</evidence>
<reference evidence="1 2" key="1">
    <citation type="submission" date="2015-07" db="EMBL/GenBank/DDBJ databases">
        <title>The genome of Habropoda laboriosa.</title>
        <authorList>
            <person name="Pan H."/>
            <person name="Kapheim K."/>
        </authorList>
    </citation>
    <scope>NUCLEOTIDE SEQUENCE [LARGE SCALE GENOMIC DNA]</scope>
    <source>
        <strain evidence="1">0110345459</strain>
    </source>
</reference>
<proteinExistence type="predicted"/>
<feature type="non-terminal residue" evidence="1">
    <location>
        <position position="1"/>
    </location>
</feature>